<evidence type="ECO:0000256" key="1">
    <source>
        <dbReference type="SAM" id="SignalP"/>
    </source>
</evidence>
<feature type="signal peptide" evidence="1">
    <location>
        <begin position="1"/>
        <end position="24"/>
    </location>
</feature>
<organism evidence="2 3">
    <name type="scientific">Dendrobium catenatum</name>
    <dbReference type="NCBI Taxonomy" id="906689"/>
    <lineage>
        <taxon>Eukaryota</taxon>
        <taxon>Viridiplantae</taxon>
        <taxon>Streptophyta</taxon>
        <taxon>Embryophyta</taxon>
        <taxon>Tracheophyta</taxon>
        <taxon>Spermatophyta</taxon>
        <taxon>Magnoliopsida</taxon>
        <taxon>Liliopsida</taxon>
        <taxon>Asparagales</taxon>
        <taxon>Orchidaceae</taxon>
        <taxon>Epidendroideae</taxon>
        <taxon>Malaxideae</taxon>
        <taxon>Dendrobiinae</taxon>
        <taxon>Dendrobium</taxon>
    </lineage>
</organism>
<sequence length="185" mass="20499">MMGAWLSLRAQMRISVVLAPGLSAQSGSKGLQTVLTIELGSLPDGWELNSRALGVRFESPYRRSGWVSYRLAGKLGWKVRSRVASWSGWVMVRTGKGVVFRTTQKHDIKPEQTQFPSRTAPRVRSSLTLALRIVLTLASWPALVLARFPQRYRAFSLAHTRARLPRMFSPARALVIVALISGNAG</sequence>
<keyword evidence="1" id="KW-0732">Signal</keyword>
<reference evidence="2 3" key="1">
    <citation type="journal article" date="2016" name="Sci. Rep.">
        <title>The Dendrobium catenatum Lindl. genome sequence provides insights into polysaccharide synthase, floral development and adaptive evolution.</title>
        <authorList>
            <person name="Zhang G.Q."/>
            <person name="Xu Q."/>
            <person name="Bian C."/>
            <person name="Tsai W.C."/>
            <person name="Yeh C.M."/>
            <person name="Liu K.W."/>
            <person name="Yoshida K."/>
            <person name="Zhang L.S."/>
            <person name="Chang S.B."/>
            <person name="Chen F."/>
            <person name="Shi Y."/>
            <person name="Su Y.Y."/>
            <person name="Zhang Y.Q."/>
            <person name="Chen L.J."/>
            <person name="Yin Y."/>
            <person name="Lin M."/>
            <person name="Huang H."/>
            <person name="Deng H."/>
            <person name="Wang Z.W."/>
            <person name="Zhu S.L."/>
            <person name="Zhao X."/>
            <person name="Deng C."/>
            <person name="Niu S.C."/>
            <person name="Huang J."/>
            <person name="Wang M."/>
            <person name="Liu G.H."/>
            <person name="Yang H.J."/>
            <person name="Xiao X.J."/>
            <person name="Hsiao Y.Y."/>
            <person name="Wu W.L."/>
            <person name="Chen Y.Y."/>
            <person name="Mitsuda N."/>
            <person name="Ohme-Takagi M."/>
            <person name="Luo Y.B."/>
            <person name="Van de Peer Y."/>
            <person name="Liu Z.J."/>
        </authorList>
    </citation>
    <scope>NUCLEOTIDE SEQUENCE [LARGE SCALE GENOMIC DNA]</scope>
    <source>
        <tissue evidence="2">The whole plant</tissue>
    </source>
</reference>
<proteinExistence type="predicted"/>
<dbReference type="Proteomes" id="UP000233837">
    <property type="component" value="Unassembled WGS sequence"/>
</dbReference>
<feature type="chain" id="PRO_5014196163" evidence="1">
    <location>
        <begin position="25"/>
        <end position="185"/>
    </location>
</feature>
<reference evidence="2 3" key="2">
    <citation type="journal article" date="2017" name="Nature">
        <title>The Apostasia genome and the evolution of orchids.</title>
        <authorList>
            <person name="Zhang G.Q."/>
            <person name="Liu K.W."/>
            <person name="Li Z."/>
            <person name="Lohaus R."/>
            <person name="Hsiao Y.Y."/>
            <person name="Niu S.C."/>
            <person name="Wang J.Y."/>
            <person name="Lin Y.C."/>
            <person name="Xu Q."/>
            <person name="Chen L.J."/>
            <person name="Yoshida K."/>
            <person name="Fujiwara S."/>
            <person name="Wang Z.W."/>
            <person name="Zhang Y.Q."/>
            <person name="Mitsuda N."/>
            <person name="Wang M."/>
            <person name="Liu G.H."/>
            <person name="Pecoraro L."/>
            <person name="Huang H.X."/>
            <person name="Xiao X.J."/>
            <person name="Lin M."/>
            <person name="Wu X.Y."/>
            <person name="Wu W.L."/>
            <person name="Chen Y.Y."/>
            <person name="Chang S.B."/>
            <person name="Sakamoto S."/>
            <person name="Ohme-Takagi M."/>
            <person name="Yagi M."/>
            <person name="Zeng S.J."/>
            <person name="Shen C.Y."/>
            <person name="Yeh C.M."/>
            <person name="Luo Y.B."/>
            <person name="Tsai W.C."/>
            <person name="Van de Peer Y."/>
            <person name="Liu Z.J."/>
        </authorList>
    </citation>
    <scope>NUCLEOTIDE SEQUENCE [LARGE SCALE GENOMIC DNA]</scope>
    <source>
        <tissue evidence="2">The whole plant</tissue>
    </source>
</reference>
<name>A0A2I0X474_9ASPA</name>
<protein>
    <submittedName>
        <fullName evidence="2">Uncharacterized protein</fullName>
    </submittedName>
</protein>
<dbReference type="EMBL" id="KZ502164">
    <property type="protein sequence ID" value="PKU82705.1"/>
    <property type="molecule type" value="Genomic_DNA"/>
</dbReference>
<accession>A0A2I0X474</accession>
<evidence type="ECO:0000313" key="2">
    <source>
        <dbReference type="EMBL" id="PKU82705.1"/>
    </source>
</evidence>
<evidence type="ECO:0000313" key="3">
    <source>
        <dbReference type="Proteomes" id="UP000233837"/>
    </source>
</evidence>
<keyword evidence="3" id="KW-1185">Reference proteome</keyword>
<dbReference type="AlphaFoldDB" id="A0A2I0X474"/>
<gene>
    <name evidence="2" type="ORF">MA16_Dca020284</name>
</gene>